<dbReference type="SUPFAM" id="SSF52540">
    <property type="entry name" value="P-loop containing nucleoside triphosphate hydrolases"/>
    <property type="match status" value="1"/>
</dbReference>
<dbReference type="Proteomes" id="UP000539985">
    <property type="component" value="Unassembled WGS sequence"/>
</dbReference>
<gene>
    <name evidence="1" type="ORF">HX882_26985</name>
</gene>
<dbReference type="RefSeq" id="WP_177105129.1">
    <property type="nucleotide sequence ID" value="NZ_JACAQB010000024.1"/>
</dbReference>
<name>A0A7Y7XIL6_9PSED</name>
<dbReference type="EMBL" id="JACAQB010000024">
    <property type="protein sequence ID" value="NWB99538.1"/>
    <property type="molecule type" value="Genomic_DNA"/>
</dbReference>
<organism evidence="1 2">
    <name type="scientific">Pseudomonas gingeri</name>
    <dbReference type="NCBI Taxonomy" id="117681"/>
    <lineage>
        <taxon>Bacteria</taxon>
        <taxon>Pseudomonadati</taxon>
        <taxon>Pseudomonadota</taxon>
        <taxon>Gammaproteobacteria</taxon>
        <taxon>Pseudomonadales</taxon>
        <taxon>Pseudomonadaceae</taxon>
        <taxon>Pseudomonas</taxon>
    </lineage>
</organism>
<protein>
    <submittedName>
        <fullName evidence="1">Uncharacterized protein</fullName>
    </submittedName>
</protein>
<comment type="caution">
    <text evidence="1">The sequence shown here is derived from an EMBL/GenBank/DDBJ whole genome shotgun (WGS) entry which is preliminary data.</text>
</comment>
<accession>A0A7Y7XIL6</accession>
<proteinExistence type="predicted"/>
<dbReference type="InterPro" id="IPR027417">
    <property type="entry name" value="P-loop_NTPase"/>
</dbReference>
<reference evidence="1 2" key="1">
    <citation type="submission" date="2020-04" db="EMBL/GenBank/DDBJ databases">
        <title>Molecular characterization of pseudomonads from Agaricus bisporus reveal novel blotch 2 pathogens in Western Europe.</title>
        <authorList>
            <person name="Taparia T."/>
            <person name="Krijger M."/>
            <person name="Haynes E."/>
            <person name="Elpinstone J.G."/>
            <person name="Noble R."/>
            <person name="Van Der Wolf J."/>
        </authorList>
    </citation>
    <scope>NUCLEOTIDE SEQUENCE [LARGE SCALE GENOMIC DNA]</scope>
    <source>
        <strain evidence="1 2">H7001</strain>
    </source>
</reference>
<evidence type="ECO:0000313" key="2">
    <source>
        <dbReference type="Proteomes" id="UP000539985"/>
    </source>
</evidence>
<dbReference type="AlphaFoldDB" id="A0A7Y7XIL6"/>
<sequence>MFDITPDDINQLNDIDLRELVGRLCEAELQRLGLSPSAVTWGGNQTAADGGLDVRVSLPSGADIEGFVPRFSTGFQVKKPDMPRADIITEMRPAGVIRPVIQALADEAGAYIIVSSAGSTADSALRNRQGALREALGDVSNAIKLHTDFYDRTRLATWVRCHPGLIAWVKGRVGRTLVGWQPYGPWSGKVEGIEAEYLLDDKLRLCFGRQNDLSEQSMEHAIDQLRDELALPGKVVRLVGLSGVGKTRLVQALFDERVGRRPLPKSLAVYTNLSDDPDPQPTGMASNLIANRMRAILIVDNCPQELHRRLSELCIGQDSTVSVLTVEYDVRDDEPEGTQVVTLDTSSLELIEVLVQRRYPYLSQVNARTVAESSGGNARIAIALAETVKRSDSIAGLSSEELFERLFQQRHAPDNTLLRAAQAFSLVYSFQGEALVGEAAELPALAALAGQAVADTYRHVGELLRRDLVQQRGHWRALLPHAIANRLAARGLEDTPYDLINQFLVGDGTGRLARSLSRRLSFLHDHPKAVAIVESWLAPDGFLGDVTVFTDHSQAMFENIAPVSPKATLAALERAGNGAAMWYRHGSLMRSLAYEPTLFERSTRLLVLAATQSTDERKAKEISETFESLFLINFSGTHASIGQRLAVIEGLLNSGETKFKALGLAALEKVLETTFFGSIRRFDFGARSRDYGYEPECDAEVTQWYSCALNFIARLASTDEGLNTDLRGLLARSFSGLWSSAGIQDELVTLFHQFAAGGFWREGWLACRQLIHFDKQHLPSEDLTRLSELVNDLKPSNTLEQVRAVVLGDRASRFDLSDLDDDDHPLSVEERLEATIYELAATIIVDDTALAEILPELLQGGMRVWSFGRGLARASSDIRETWMKLVEVFEQVAQEHRNVGLFNGVLAELWGQNRSLAQELLDSVLDQPALVAFLPTLHSAVELDERGVDRLKHNLSTGGACISAYQSLAYGRTTEHLAGGLLGDLLVLLAKQPGGFDVALEILHMRFFSDHLAQRGYEPELLEAGRELMRCVVFLNESNESRDHHLADVVRACFATSEASSIVAEITARLKQAVATDETHVYCNDGLFKALYESQPLVVLDALFSDEGDERLGLSFFDRMHNNRGRQVDTFSSKKLIEWCDVDRERRYLLSASFVTFATRPDVNDPLIWSEHAKALLAHAPVPETVLAAFIKRFKPQSWTGSRAVLLEANAQLLDSLEWKTSPDLMSFVAEAKARLTEEILQEQQWETERDRTQDERFE</sequence>
<evidence type="ECO:0000313" key="1">
    <source>
        <dbReference type="EMBL" id="NWB99538.1"/>
    </source>
</evidence>